<dbReference type="EMBL" id="CADEBD010000314">
    <property type="protein sequence ID" value="CAB3242794.1"/>
    <property type="molecule type" value="Genomic_DNA"/>
</dbReference>
<feature type="region of interest" description="Disordered" evidence="1">
    <location>
        <begin position="66"/>
        <end position="85"/>
    </location>
</feature>
<evidence type="ECO:0000256" key="1">
    <source>
        <dbReference type="SAM" id="MobiDB-lite"/>
    </source>
</evidence>
<dbReference type="AlphaFoldDB" id="A0A8S1A3J3"/>
<evidence type="ECO:0000313" key="3">
    <source>
        <dbReference type="Proteomes" id="UP000494256"/>
    </source>
</evidence>
<dbReference type="OrthoDB" id="426210at2759"/>
<accession>A0A8S1A3J3</accession>
<sequence>MICGERSPGSVSAAGGGRALDSTYVSLTGRRINMALRAYATCDTLAFAVRCRDTFKNNRVPVPARADLAAPQQLSDDDTPRRAGEPTAHVCHVKYQYTILRCHAYL</sequence>
<reference evidence="2 3" key="1">
    <citation type="submission" date="2020-04" db="EMBL/GenBank/DDBJ databases">
        <authorList>
            <person name="Wallbank WR R."/>
            <person name="Pardo Diaz C."/>
            <person name="Kozak K."/>
            <person name="Martin S."/>
            <person name="Jiggins C."/>
            <person name="Moest M."/>
            <person name="Warren A I."/>
            <person name="Byers J.R.P. K."/>
            <person name="Montejo-Kovacevich G."/>
            <person name="Yen C E."/>
        </authorList>
    </citation>
    <scope>NUCLEOTIDE SEQUENCE [LARGE SCALE GENOMIC DNA]</scope>
</reference>
<evidence type="ECO:0000313" key="2">
    <source>
        <dbReference type="EMBL" id="CAB3242794.1"/>
    </source>
</evidence>
<organism evidence="2 3">
    <name type="scientific">Arctia plantaginis</name>
    <name type="common">Wood tiger moth</name>
    <name type="synonym">Phalaena plantaginis</name>
    <dbReference type="NCBI Taxonomy" id="874455"/>
    <lineage>
        <taxon>Eukaryota</taxon>
        <taxon>Metazoa</taxon>
        <taxon>Ecdysozoa</taxon>
        <taxon>Arthropoda</taxon>
        <taxon>Hexapoda</taxon>
        <taxon>Insecta</taxon>
        <taxon>Pterygota</taxon>
        <taxon>Neoptera</taxon>
        <taxon>Endopterygota</taxon>
        <taxon>Lepidoptera</taxon>
        <taxon>Glossata</taxon>
        <taxon>Ditrysia</taxon>
        <taxon>Noctuoidea</taxon>
        <taxon>Erebidae</taxon>
        <taxon>Arctiinae</taxon>
        <taxon>Arctia</taxon>
    </lineage>
</organism>
<name>A0A8S1A3J3_ARCPL</name>
<protein>
    <submittedName>
        <fullName evidence="2">Uncharacterized protein</fullName>
    </submittedName>
</protein>
<comment type="caution">
    <text evidence="2">The sequence shown here is derived from an EMBL/GenBank/DDBJ whole genome shotgun (WGS) entry which is preliminary data.</text>
</comment>
<gene>
    <name evidence="2" type="ORF">APLA_LOCUS10081</name>
</gene>
<proteinExistence type="predicted"/>
<dbReference type="Proteomes" id="UP000494256">
    <property type="component" value="Unassembled WGS sequence"/>
</dbReference>